<evidence type="ECO:0000256" key="4">
    <source>
        <dbReference type="ARBA" id="ARBA00022989"/>
    </source>
</evidence>
<dbReference type="InterPro" id="IPR007248">
    <property type="entry name" value="Mpv17_PMP22"/>
</dbReference>
<comment type="subcellular location">
    <subcellularLocation>
        <location evidence="1">Membrane</location>
        <topology evidence="1">Multi-pass membrane protein</topology>
    </subcellularLocation>
</comment>
<evidence type="ECO:0000313" key="7">
    <source>
        <dbReference type="EMBL" id="KDN41878.1"/>
    </source>
</evidence>
<keyword evidence="3" id="KW-0812">Transmembrane</keyword>
<dbReference type="InParanoid" id="A0A066VNM5"/>
<accession>A0A066VNM5</accession>
<reference evidence="7 8" key="1">
    <citation type="submission" date="2014-05" db="EMBL/GenBank/DDBJ databases">
        <title>Draft genome sequence of a rare smut relative, Tilletiaria anomala UBC 951.</title>
        <authorList>
            <consortium name="DOE Joint Genome Institute"/>
            <person name="Toome M."/>
            <person name="Kuo A."/>
            <person name="Henrissat B."/>
            <person name="Lipzen A."/>
            <person name="Tritt A."/>
            <person name="Yoshinaga Y."/>
            <person name="Zane M."/>
            <person name="Barry K."/>
            <person name="Grigoriev I.V."/>
            <person name="Spatafora J.W."/>
            <person name="Aimea M.C."/>
        </authorList>
    </citation>
    <scope>NUCLEOTIDE SEQUENCE [LARGE SCALE GENOMIC DNA]</scope>
    <source>
        <strain evidence="7 8">UBC 951</strain>
    </source>
</reference>
<dbReference type="EMBL" id="JMSN01000075">
    <property type="protein sequence ID" value="KDN41878.1"/>
    <property type="molecule type" value="Genomic_DNA"/>
</dbReference>
<sequence>MSFARFLAATSATLPRQCATAGVLFATGDVIAQQAVERKGKQHDIYRTLRLGAYGGLIFAPIASTWFGKVLERVNTGSKAGNVVTKVALDQSVAAPVFTAVFFSATTIMAGGSQGDVKQKLNESWWTTLKTGWMLWTPVQVINMAFVPVQQRLLFVNVVNLGWNTFLSLMSGSKAQAPLEPIRDEVEYELREVKAHKLA</sequence>
<dbReference type="PANTHER" id="PTHR11266">
    <property type="entry name" value="PEROXISOMAL MEMBRANE PROTEIN 2, PXMP2 MPV17"/>
    <property type="match status" value="1"/>
</dbReference>
<gene>
    <name evidence="7" type="ORF">K437DRAFT_269565</name>
</gene>
<name>A0A066VNM5_TILAU</name>
<evidence type="ECO:0000256" key="5">
    <source>
        <dbReference type="ARBA" id="ARBA00023136"/>
    </source>
</evidence>
<dbReference type="AlphaFoldDB" id="A0A066VNM5"/>
<dbReference type="STRING" id="1037660.A0A066VNM5"/>
<dbReference type="OMA" id="CAPTMIG"/>
<proteinExistence type="inferred from homology"/>
<evidence type="ECO:0000256" key="2">
    <source>
        <dbReference type="ARBA" id="ARBA00006824"/>
    </source>
</evidence>
<comment type="caution">
    <text evidence="7">The sequence shown here is derived from an EMBL/GenBank/DDBJ whole genome shotgun (WGS) entry which is preliminary data.</text>
</comment>
<dbReference type="OrthoDB" id="430207at2759"/>
<keyword evidence="5" id="KW-0472">Membrane</keyword>
<evidence type="ECO:0000256" key="3">
    <source>
        <dbReference type="ARBA" id="ARBA00022692"/>
    </source>
</evidence>
<evidence type="ECO:0000256" key="6">
    <source>
        <dbReference type="RuleBase" id="RU363053"/>
    </source>
</evidence>
<dbReference type="Pfam" id="PF04117">
    <property type="entry name" value="Mpv17_PMP22"/>
    <property type="match status" value="1"/>
</dbReference>
<dbReference type="HOGENOM" id="CLU_049109_8_1_1"/>
<dbReference type="GO" id="GO:0016020">
    <property type="term" value="C:membrane"/>
    <property type="evidence" value="ECO:0007669"/>
    <property type="project" value="UniProtKB-SubCell"/>
</dbReference>
<keyword evidence="8" id="KW-1185">Reference proteome</keyword>
<dbReference type="Proteomes" id="UP000027361">
    <property type="component" value="Unassembled WGS sequence"/>
</dbReference>
<keyword evidence="4" id="KW-1133">Transmembrane helix</keyword>
<comment type="similarity">
    <text evidence="2 6">Belongs to the peroxisomal membrane protein PXMP2/4 family.</text>
</comment>
<organism evidence="7 8">
    <name type="scientific">Tilletiaria anomala (strain ATCC 24038 / CBS 436.72 / UBC 951)</name>
    <dbReference type="NCBI Taxonomy" id="1037660"/>
    <lineage>
        <taxon>Eukaryota</taxon>
        <taxon>Fungi</taxon>
        <taxon>Dikarya</taxon>
        <taxon>Basidiomycota</taxon>
        <taxon>Ustilaginomycotina</taxon>
        <taxon>Exobasidiomycetes</taxon>
        <taxon>Georgefischeriales</taxon>
        <taxon>Tilletiariaceae</taxon>
        <taxon>Tilletiaria</taxon>
    </lineage>
</organism>
<evidence type="ECO:0000256" key="1">
    <source>
        <dbReference type="ARBA" id="ARBA00004141"/>
    </source>
</evidence>
<evidence type="ECO:0000313" key="8">
    <source>
        <dbReference type="Proteomes" id="UP000027361"/>
    </source>
</evidence>
<dbReference type="PANTHER" id="PTHR11266:SF17">
    <property type="entry name" value="PROTEIN MPV17"/>
    <property type="match status" value="1"/>
</dbReference>
<dbReference type="GeneID" id="25266108"/>
<dbReference type="RefSeq" id="XP_013241879.1">
    <property type="nucleotide sequence ID" value="XM_013386425.1"/>
</dbReference>
<dbReference type="GO" id="GO:0005739">
    <property type="term" value="C:mitochondrion"/>
    <property type="evidence" value="ECO:0007669"/>
    <property type="project" value="TreeGrafter"/>
</dbReference>
<protein>
    <submittedName>
        <fullName evidence="7">Protein SYM1</fullName>
    </submittedName>
</protein>